<dbReference type="EMBL" id="JAUYVO010000002">
    <property type="protein sequence ID" value="MDP2521512.1"/>
    <property type="molecule type" value="Genomic_DNA"/>
</dbReference>
<dbReference type="Proteomes" id="UP001177341">
    <property type="component" value="Unassembled WGS sequence"/>
</dbReference>
<comment type="caution">
    <text evidence="6">The sequence shown here is derived from an EMBL/GenBank/DDBJ whole genome shotgun (WGS) entry which is preliminary data.</text>
</comment>
<dbReference type="SUPFAM" id="SSF51182">
    <property type="entry name" value="RmlC-like cupins"/>
    <property type="match status" value="1"/>
</dbReference>
<dbReference type="InterPro" id="IPR018062">
    <property type="entry name" value="HTH_AraC-typ_CS"/>
</dbReference>
<gene>
    <name evidence="6" type="ORF">Q8W30_02910</name>
</gene>
<dbReference type="SUPFAM" id="SSF46689">
    <property type="entry name" value="Homeodomain-like"/>
    <property type="match status" value="1"/>
</dbReference>
<accession>A0ABT9ERI0</accession>
<evidence type="ECO:0000259" key="5">
    <source>
        <dbReference type="PROSITE" id="PS01124"/>
    </source>
</evidence>
<evidence type="ECO:0000313" key="6">
    <source>
        <dbReference type="EMBL" id="MDP2521512.1"/>
    </source>
</evidence>
<dbReference type="CDD" id="cd06124">
    <property type="entry name" value="cupin_NimR-like_N"/>
    <property type="match status" value="1"/>
</dbReference>
<dbReference type="InterPro" id="IPR020449">
    <property type="entry name" value="Tscrpt_reg_AraC-type_HTH"/>
</dbReference>
<keyword evidence="4" id="KW-0804">Transcription</keyword>
<evidence type="ECO:0000256" key="2">
    <source>
        <dbReference type="ARBA" id="ARBA00023125"/>
    </source>
</evidence>
<dbReference type="InterPro" id="IPR011051">
    <property type="entry name" value="RmlC_Cupin_sf"/>
</dbReference>
<dbReference type="RefSeq" id="WP_178969199.1">
    <property type="nucleotide sequence ID" value="NZ_CP041336.1"/>
</dbReference>
<dbReference type="InterPro" id="IPR003313">
    <property type="entry name" value="AraC-bd"/>
</dbReference>
<evidence type="ECO:0000256" key="4">
    <source>
        <dbReference type="ARBA" id="ARBA00023163"/>
    </source>
</evidence>
<dbReference type="InterPro" id="IPR014710">
    <property type="entry name" value="RmlC-like_jellyroll"/>
</dbReference>
<feature type="domain" description="HTH araC/xylS-type" evidence="5">
    <location>
        <begin position="161"/>
        <end position="258"/>
    </location>
</feature>
<dbReference type="PROSITE" id="PS00041">
    <property type="entry name" value="HTH_ARAC_FAMILY_1"/>
    <property type="match status" value="1"/>
</dbReference>
<dbReference type="Pfam" id="PF02311">
    <property type="entry name" value="AraC_binding"/>
    <property type="match status" value="1"/>
</dbReference>
<dbReference type="PRINTS" id="PR00032">
    <property type="entry name" value="HTHARAC"/>
</dbReference>
<dbReference type="GeneID" id="89457128"/>
<dbReference type="Gene3D" id="2.60.120.10">
    <property type="entry name" value="Jelly Rolls"/>
    <property type="match status" value="1"/>
</dbReference>
<proteinExistence type="predicted"/>
<dbReference type="PROSITE" id="PS01124">
    <property type="entry name" value="HTH_ARAC_FAMILY_2"/>
    <property type="match status" value="1"/>
</dbReference>
<sequence>MTKTQLTSPLYGDHLPESAVYRSAVVPANAAYPEHQHAWGEFVYSYSGVMEVKVGKDLYLIPPQYGFWLPEGVRHQGLNRYEAHHCSLYISRDLLNDMPTTCCALSISNLLRNLLEHLLETSPTLPYSEKVRRFISVIVDQLSEAPQMGSYLPGTNDPALSTVLTYLENHPDANDTLHTLATLANTTERTLSRRAQRDLGMPLGEWRNRLRVIKAMGKLEAGLTVENIALDLGYASASAFIAMFKRQTQTTPDEYRKVVQGNE</sequence>
<evidence type="ECO:0000313" key="7">
    <source>
        <dbReference type="Proteomes" id="UP001177341"/>
    </source>
</evidence>
<keyword evidence="7" id="KW-1185">Reference proteome</keyword>
<organism evidence="6 7">
    <name type="scientific">Neptunomonas phycophila</name>
    <dbReference type="NCBI Taxonomy" id="1572645"/>
    <lineage>
        <taxon>Bacteria</taxon>
        <taxon>Pseudomonadati</taxon>
        <taxon>Pseudomonadota</taxon>
        <taxon>Gammaproteobacteria</taxon>
        <taxon>Oceanospirillales</taxon>
        <taxon>Oceanospirillaceae</taxon>
        <taxon>Neptunomonas</taxon>
    </lineage>
</organism>
<keyword evidence="2" id="KW-0238">DNA-binding</keyword>
<dbReference type="PANTHER" id="PTHR11019:SF190">
    <property type="entry name" value="ARAC-FAMILY REGULATORY PROTEIN"/>
    <property type="match status" value="1"/>
</dbReference>
<dbReference type="InterPro" id="IPR018060">
    <property type="entry name" value="HTH_AraC"/>
</dbReference>
<dbReference type="Gene3D" id="1.10.10.60">
    <property type="entry name" value="Homeodomain-like"/>
    <property type="match status" value="1"/>
</dbReference>
<dbReference type="SMART" id="SM00342">
    <property type="entry name" value="HTH_ARAC"/>
    <property type="match status" value="1"/>
</dbReference>
<dbReference type="PANTHER" id="PTHR11019">
    <property type="entry name" value="HTH-TYPE TRANSCRIPTIONAL REGULATOR NIMR"/>
    <property type="match status" value="1"/>
</dbReference>
<evidence type="ECO:0000256" key="3">
    <source>
        <dbReference type="ARBA" id="ARBA00023159"/>
    </source>
</evidence>
<dbReference type="InterPro" id="IPR009057">
    <property type="entry name" value="Homeodomain-like_sf"/>
</dbReference>
<protein>
    <submittedName>
        <fullName evidence="6">Helix-turn-helix transcriptional regulator</fullName>
    </submittedName>
</protein>
<evidence type="ECO:0000256" key="1">
    <source>
        <dbReference type="ARBA" id="ARBA00023015"/>
    </source>
</evidence>
<reference evidence="6" key="1">
    <citation type="submission" date="2023-07" db="EMBL/GenBank/DDBJ databases">
        <title>Genome content predicts the carbon catabolic preferences of heterotrophic bacteria.</title>
        <authorList>
            <person name="Gralka M."/>
        </authorList>
    </citation>
    <scope>NUCLEOTIDE SEQUENCE</scope>
    <source>
        <strain evidence="6">5G01</strain>
    </source>
</reference>
<keyword evidence="3" id="KW-0010">Activator</keyword>
<dbReference type="Pfam" id="PF12833">
    <property type="entry name" value="HTH_18"/>
    <property type="match status" value="1"/>
</dbReference>
<name>A0ABT9ERI0_9GAMM</name>
<keyword evidence="1" id="KW-0805">Transcription regulation</keyword>